<dbReference type="SUPFAM" id="SSF52980">
    <property type="entry name" value="Restriction endonuclease-like"/>
    <property type="match status" value="1"/>
</dbReference>
<dbReference type="KEGG" id="ppel:H6H00_04260"/>
<organism evidence="1 2">
    <name type="scientific">Pseudonocardia petroleophila</name>
    <dbReference type="NCBI Taxonomy" id="37331"/>
    <lineage>
        <taxon>Bacteria</taxon>
        <taxon>Bacillati</taxon>
        <taxon>Actinomycetota</taxon>
        <taxon>Actinomycetes</taxon>
        <taxon>Pseudonocardiales</taxon>
        <taxon>Pseudonocardiaceae</taxon>
        <taxon>Pseudonocardia</taxon>
    </lineage>
</organism>
<dbReference type="AlphaFoldDB" id="A0A7G7MKB3"/>
<protein>
    <recommendedName>
        <fullName evidence="3">Transcriptional regulator, AbiEi antitoxin, Type IV TA system</fullName>
    </recommendedName>
</protein>
<reference evidence="1 2" key="1">
    <citation type="submission" date="2020-08" db="EMBL/GenBank/DDBJ databases">
        <authorList>
            <person name="Mo P."/>
        </authorList>
    </citation>
    <scope>NUCLEOTIDE SEQUENCE [LARGE SCALE GENOMIC DNA]</scope>
    <source>
        <strain evidence="1 2">CGMCC 4.1532</strain>
    </source>
</reference>
<proteinExistence type="predicted"/>
<evidence type="ECO:0008006" key="3">
    <source>
        <dbReference type="Google" id="ProtNLM"/>
    </source>
</evidence>
<dbReference type="Proteomes" id="UP000515728">
    <property type="component" value="Chromosome"/>
</dbReference>
<accession>A0A7G7MKB3</accession>
<name>A0A7G7MKB3_9PSEU</name>
<evidence type="ECO:0000313" key="1">
    <source>
        <dbReference type="EMBL" id="QNG53224.1"/>
    </source>
</evidence>
<dbReference type="InterPro" id="IPR011335">
    <property type="entry name" value="Restrct_endonuc-II-like"/>
</dbReference>
<gene>
    <name evidence="1" type="ORF">H6H00_04260</name>
</gene>
<dbReference type="RefSeq" id="WP_185720052.1">
    <property type="nucleotide sequence ID" value="NZ_BAAAWI010000001.1"/>
</dbReference>
<sequence length="285" mass="31170">MGSVRDDVFLGSAAVAAGVIRPAQLRGDRVIRVLRDVYVRAGVPVTHEVRCRAASLGLPRGAVITGRSAFTVRGVRLAWPDDPVQVLAPPDMRLGRRPGLDVRRSGIGPDDAEPWAYGLLASPMRAALDMLVPDRPLADAVADLDAVLRAGRVDRAAVAAMVRGRSDNGIVRARRAVELADPRAESLPESRLRVLLVLAGLQPVPQHWVEDRTGRLARVDLAFPEQRVAIEYDGDWRDGDRWSLNRDRDRLNRVHAAGWDVVFVTAPMLRNPRAVVRTVTAALTP</sequence>
<evidence type="ECO:0000313" key="2">
    <source>
        <dbReference type="Proteomes" id="UP000515728"/>
    </source>
</evidence>
<dbReference type="EMBL" id="CP060131">
    <property type="protein sequence ID" value="QNG53224.1"/>
    <property type="molecule type" value="Genomic_DNA"/>
</dbReference>
<keyword evidence="2" id="KW-1185">Reference proteome</keyword>
<dbReference type="Gene3D" id="3.40.960.10">
    <property type="entry name" value="VSR Endonuclease"/>
    <property type="match status" value="1"/>
</dbReference>